<keyword evidence="3" id="KW-0805">Transcription regulation</keyword>
<dbReference type="Gene3D" id="1.10.10.10">
    <property type="entry name" value="Winged helix-like DNA-binding domain superfamily/Winged helix DNA-binding domain"/>
    <property type="match status" value="1"/>
</dbReference>
<dbReference type="InterPro" id="IPR015422">
    <property type="entry name" value="PyrdxlP-dep_Trfase_small"/>
</dbReference>
<accession>A0A1X7FRZ5</accession>
<reference evidence="8" key="1">
    <citation type="submission" date="2017-04" db="EMBL/GenBank/DDBJ databases">
        <authorList>
            <person name="Varghese N."/>
            <person name="Submissions S."/>
        </authorList>
    </citation>
    <scope>NUCLEOTIDE SEQUENCE [LARGE SCALE GENOMIC DNA]</scope>
    <source>
        <strain evidence="8">Ballard 720</strain>
    </source>
</reference>
<gene>
    <name evidence="7" type="ORF">SAMN06295900_11125</name>
</gene>
<evidence type="ECO:0000256" key="2">
    <source>
        <dbReference type="ARBA" id="ARBA00022898"/>
    </source>
</evidence>
<dbReference type="Pfam" id="PF00155">
    <property type="entry name" value="Aminotran_1_2"/>
    <property type="match status" value="1"/>
</dbReference>
<dbReference type="STRING" id="28094.SAMN06295900_11125"/>
<dbReference type="CDD" id="cd07377">
    <property type="entry name" value="WHTH_GntR"/>
    <property type="match status" value="1"/>
</dbReference>
<keyword evidence="5" id="KW-0804">Transcription</keyword>
<dbReference type="Proteomes" id="UP000192911">
    <property type="component" value="Unassembled WGS sequence"/>
</dbReference>
<sequence length="499" mass="54558">MLRRNISPMHSYEDDARCNLPDTGEPLYGRLAEYYRRIIAAGTLAPGDRMPSIRAVMSRHRVSLSTAIQTFRCLEDAGWLHARPRAGYFVRTPVPPKLDTVREPEVPVVPDEAQYVGLHEKVSRVIARAAAFPDALNLGGATAVADLYPTAALQTLTTRLLRHRPTLLTEAGADSGVPEFRQAAARRALAAGVTVSPDEIIVTTGGVEAVNLALRAVAQPGDTVAIESPAFFGLLQILESLGLRALEIPTSPTMGMSLEALEIALAAYGNVKALVVVPNLQNPLGCVMPDERKAALLKLCMRYGVAVIEDEPYRELSDSPENAKPIKAWDTGGHVIHCASFNKVLAPGMRLGWMSAGRWHERVRMLKFAQSRHNEALPQLVAAEFIGSGAFDRHLHRLREKLRAQREKTIDAVARYFPEGTRSSSPTGGLLLWIALPEGTDSEKVFEAALVQGIRVAPGSIFSNSDRFRSFVRISCPRPFDHSLEQALRRLGHLAGSVR</sequence>
<dbReference type="Gene3D" id="3.40.640.10">
    <property type="entry name" value="Type I PLP-dependent aspartate aminotransferase-like (Major domain)"/>
    <property type="match status" value="1"/>
</dbReference>
<dbReference type="InterPro" id="IPR015421">
    <property type="entry name" value="PyrdxlP-dep_Trfase_major"/>
</dbReference>
<evidence type="ECO:0000256" key="4">
    <source>
        <dbReference type="ARBA" id="ARBA00023125"/>
    </source>
</evidence>
<dbReference type="Pfam" id="PF00392">
    <property type="entry name" value="GntR"/>
    <property type="match status" value="1"/>
</dbReference>
<dbReference type="GO" id="GO:0003677">
    <property type="term" value="F:DNA binding"/>
    <property type="evidence" value="ECO:0007669"/>
    <property type="project" value="UniProtKB-KW"/>
</dbReference>
<dbReference type="InterPro" id="IPR036388">
    <property type="entry name" value="WH-like_DNA-bd_sf"/>
</dbReference>
<keyword evidence="4" id="KW-0238">DNA-binding</keyword>
<dbReference type="SMART" id="SM00345">
    <property type="entry name" value="HTH_GNTR"/>
    <property type="match status" value="1"/>
</dbReference>
<dbReference type="InterPro" id="IPR051446">
    <property type="entry name" value="HTH_trans_reg/aminotransferase"/>
</dbReference>
<dbReference type="PROSITE" id="PS50949">
    <property type="entry name" value="HTH_GNTR"/>
    <property type="match status" value="1"/>
</dbReference>
<dbReference type="InterPro" id="IPR036390">
    <property type="entry name" value="WH_DNA-bd_sf"/>
</dbReference>
<dbReference type="CDD" id="cd00609">
    <property type="entry name" value="AAT_like"/>
    <property type="match status" value="1"/>
</dbReference>
<protein>
    <submittedName>
        <fullName evidence="7">Transcriptional regulator, GntR family</fullName>
    </submittedName>
</protein>
<keyword evidence="2" id="KW-0663">Pyridoxal phosphate</keyword>
<evidence type="ECO:0000256" key="5">
    <source>
        <dbReference type="ARBA" id="ARBA00023163"/>
    </source>
</evidence>
<dbReference type="Gene3D" id="3.90.1150.10">
    <property type="entry name" value="Aspartate Aminotransferase, domain 1"/>
    <property type="match status" value="1"/>
</dbReference>
<dbReference type="InterPro" id="IPR000524">
    <property type="entry name" value="Tscrpt_reg_HTH_GntR"/>
</dbReference>
<keyword evidence="8" id="KW-1185">Reference proteome</keyword>
<organism evidence="7 8">
    <name type="scientific">Trinickia caryophylli</name>
    <name type="common">Paraburkholderia caryophylli</name>
    <dbReference type="NCBI Taxonomy" id="28094"/>
    <lineage>
        <taxon>Bacteria</taxon>
        <taxon>Pseudomonadati</taxon>
        <taxon>Pseudomonadota</taxon>
        <taxon>Betaproteobacteria</taxon>
        <taxon>Burkholderiales</taxon>
        <taxon>Burkholderiaceae</taxon>
        <taxon>Trinickia</taxon>
    </lineage>
</organism>
<dbReference type="PANTHER" id="PTHR46577">
    <property type="entry name" value="HTH-TYPE TRANSCRIPTIONAL REGULATORY PROTEIN GABR"/>
    <property type="match status" value="1"/>
</dbReference>
<dbReference type="PANTHER" id="PTHR46577:SF2">
    <property type="entry name" value="TRANSCRIPTIONAL REGULATORY PROTEIN"/>
    <property type="match status" value="1"/>
</dbReference>
<name>A0A1X7FRZ5_TRICW</name>
<dbReference type="InterPro" id="IPR015424">
    <property type="entry name" value="PyrdxlP-dep_Trfase"/>
</dbReference>
<evidence type="ECO:0000313" key="7">
    <source>
        <dbReference type="EMBL" id="SMF57736.1"/>
    </source>
</evidence>
<evidence type="ECO:0000259" key="6">
    <source>
        <dbReference type="PROSITE" id="PS50949"/>
    </source>
</evidence>
<evidence type="ECO:0000256" key="1">
    <source>
        <dbReference type="ARBA" id="ARBA00005384"/>
    </source>
</evidence>
<dbReference type="SUPFAM" id="SSF53383">
    <property type="entry name" value="PLP-dependent transferases"/>
    <property type="match status" value="1"/>
</dbReference>
<dbReference type="SUPFAM" id="SSF46785">
    <property type="entry name" value="Winged helix' DNA-binding domain"/>
    <property type="match status" value="1"/>
</dbReference>
<evidence type="ECO:0000256" key="3">
    <source>
        <dbReference type="ARBA" id="ARBA00023015"/>
    </source>
</evidence>
<proteinExistence type="inferred from homology"/>
<dbReference type="AlphaFoldDB" id="A0A1X7FRZ5"/>
<dbReference type="GO" id="GO:0003700">
    <property type="term" value="F:DNA-binding transcription factor activity"/>
    <property type="evidence" value="ECO:0007669"/>
    <property type="project" value="InterPro"/>
</dbReference>
<evidence type="ECO:0000313" key="8">
    <source>
        <dbReference type="Proteomes" id="UP000192911"/>
    </source>
</evidence>
<dbReference type="GO" id="GO:0030170">
    <property type="term" value="F:pyridoxal phosphate binding"/>
    <property type="evidence" value="ECO:0007669"/>
    <property type="project" value="InterPro"/>
</dbReference>
<dbReference type="EMBL" id="FXAH01000011">
    <property type="protein sequence ID" value="SMF57736.1"/>
    <property type="molecule type" value="Genomic_DNA"/>
</dbReference>
<feature type="domain" description="HTH gntR-type" evidence="6">
    <location>
        <begin position="25"/>
        <end position="93"/>
    </location>
</feature>
<comment type="similarity">
    <text evidence="1">In the C-terminal section; belongs to the class-I pyridoxal-phosphate-dependent aminotransferase family.</text>
</comment>
<dbReference type="InterPro" id="IPR004839">
    <property type="entry name" value="Aminotransferase_I/II_large"/>
</dbReference>